<evidence type="ECO:0000256" key="4">
    <source>
        <dbReference type="PROSITE-ProRule" id="PRU00335"/>
    </source>
</evidence>
<dbReference type="SUPFAM" id="SSF46689">
    <property type="entry name" value="Homeodomain-like"/>
    <property type="match status" value="1"/>
</dbReference>
<dbReference type="PROSITE" id="PS01081">
    <property type="entry name" value="HTH_TETR_1"/>
    <property type="match status" value="1"/>
</dbReference>
<dbReference type="AlphaFoldDB" id="A0A3G8JSV8"/>
<dbReference type="InterPro" id="IPR036271">
    <property type="entry name" value="Tet_transcr_reg_TetR-rel_C_sf"/>
</dbReference>
<dbReference type="InterPro" id="IPR001647">
    <property type="entry name" value="HTH_TetR"/>
</dbReference>
<protein>
    <submittedName>
        <fullName evidence="6">HTH-type transcriptional regulator AcrR</fullName>
    </submittedName>
</protein>
<name>A0A3G8JSV8_9ACTN</name>
<keyword evidence="3" id="KW-0804">Transcription</keyword>
<dbReference type="KEGG" id="gom:D7316_04427"/>
<dbReference type="GO" id="GO:0003700">
    <property type="term" value="F:DNA-binding transcription factor activity"/>
    <property type="evidence" value="ECO:0007669"/>
    <property type="project" value="TreeGrafter"/>
</dbReference>
<evidence type="ECO:0000256" key="2">
    <source>
        <dbReference type="ARBA" id="ARBA00023125"/>
    </source>
</evidence>
<accession>A0A3G8JSV8</accession>
<proteinExistence type="predicted"/>
<dbReference type="InterPro" id="IPR009057">
    <property type="entry name" value="Homeodomain-like_sf"/>
</dbReference>
<dbReference type="EMBL" id="CP033972">
    <property type="protein sequence ID" value="AZG47815.1"/>
    <property type="molecule type" value="Genomic_DNA"/>
</dbReference>
<dbReference type="Proteomes" id="UP000271469">
    <property type="component" value="Chromosome"/>
</dbReference>
<evidence type="ECO:0000256" key="1">
    <source>
        <dbReference type="ARBA" id="ARBA00023015"/>
    </source>
</evidence>
<keyword evidence="1" id="KW-0805">Transcription regulation</keyword>
<dbReference type="SUPFAM" id="SSF48498">
    <property type="entry name" value="Tetracyclin repressor-like, C-terminal domain"/>
    <property type="match status" value="1"/>
</dbReference>
<dbReference type="PANTHER" id="PTHR30055:SF240">
    <property type="entry name" value="HTH-TYPE TRANSCRIPTIONAL REGULATOR ACRR"/>
    <property type="match status" value="1"/>
</dbReference>
<evidence type="ECO:0000313" key="6">
    <source>
        <dbReference type="EMBL" id="AZG47815.1"/>
    </source>
</evidence>
<evidence type="ECO:0000256" key="3">
    <source>
        <dbReference type="ARBA" id="ARBA00023163"/>
    </source>
</evidence>
<dbReference type="Gene3D" id="1.10.357.10">
    <property type="entry name" value="Tetracycline Repressor, domain 2"/>
    <property type="match status" value="1"/>
</dbReference>
<evidence type="ECO:0000313" key="7">
    <source>
        <dbReference type="Proteomes" id="UP000271469"/>
    </source>
</evidence>
<evidence type="ECO:0000259" key="5">
    <source>
        <dbReference type="PROSITE" id="PS50977"/>
    </source>
</evidence>
<feature type="domain" description="HTH tetR-type" evidence="5">
    <location>
        <begin position="15"/>
        <end position="75"/>
    </location>
</feature>
<reference evidence="6 7" key="1">
    <citation type="submission" date="2018-11" db="EMBL/GenBank/DDBJ databases">
        <title>Gordonia insulae sp. nov., isolated from an island soil.</title>
        <authorList>
            <person name="Kim Y.S."/>
            <person name="Kim S.B."/>
        </authorList>
    </citation>
    <scope>NUCLEOTIDE SEQUENCE [LARGE SCALE GENOMIC DNA]</scope>
    <source>
        <strain evidence="6 7">MMS17-SY073</strain>
    </source>
</reference>
<sequence>MYSFCMPRLTRETAQSRRDAIVAAALRMMATQGVAHTSIADISAESGLSTGSIYSHFSGKAEIFAEGAAAVIGRRAQALLEEGFDAREPRSPREIVGRLLGALDEDEVPHRLVLQMWAEATVDEEISEVVDRAVGRIRTAYRAAIGPWVAAQKGSIDIDAVVRGMVALSQGYIVHRALFGPLALGEYLGGVGVALDDREE</sequence>
<keyword evidence="2 4" id="KW-0238">DNA-binding</keyword>
<keyword evidence="7" id="KW-1185">Reference proteome</keyword>
<dbReference type="PANTHER" id="PTHR30055">
    <property type="entry name" value="HTH-TYPE TRANSCRIPTIONAL REGULATOR RUTR"/>
    <property type="match status" value="1"/>
</dbReference>
<dbReference type="InterPro" id="IPR050109">
    <property type="entry name" value="HTH-type_TetR-like_transc_reg"/>
</dbReference>
<organism evidence="6 7">
    <name type="scientific">Gordonia insulae</name>
    <dbReference type="NCBI Taxonomy" id="2420509"/>
    <lineage>
        <taxon>Bacteria</taxon>
        <taxon>Bacillati</taxon>
        <taxon>Actinomycetota</taxon>
        <taxon>Actinomycetes</taxon>
        <taxon>Mycobacteriales</taxon>
        <taxon>Gordoniaceae</taxon>
        <taxon>Gordonia</taxon>
    </lineage>
</organism>
<dbReference type="PRINTS" id="PR00455">
    <property type="entry name" value="HTHTETR"/>
</dbReference>
<feature type="DNA-binding region" description="H-T-H motif" evidence="4">
    <location>
        <begin position="38"/>
        <end position="57"/>
    </location>
</feature>
<dbReference type="Pfam" id="PF00440">
    <property type="entry name" value="TetR_N"/>
    <property type="match status" value="1"/>
</dbReference>
<dbReference type="PROSITE" id="PS50977">
    <property type="entry name" value="HTH_TETR_2"/>
    <property type="match status" value="1"/>
</dbReference>
<dbReference type="GO" id="GO:0000976">
    <property type="term" value="F:transcription cis-regulatory region binding"/>
    <property type="evidence" value="ECO:0007669"/>
    <property type="project" value="TreeGrafter"/>
</dbReference>
<gene>
    <name evidence="6" type="primary">acrR_2</name>
    <name evidence="6" type="ORF">D7316_04427</name>
</gene>
<dbReference type="InterPro" id="IPR023772">
    <property type="entry name" value="DNA-bd_HTH_TetR-type_CS"/>
</dbReference>